<dbReference type="RefSeq" id="WP_269661295.1">
    <property type="nucleotide sequence ID" value="NZ_CP114413.1"/>
</dbReference>
<gene>
    <name evidence="3" type="ORF">STRCI_005115</name>
</gene>
<proteinExistence type="predicted"/>
<feature type="compositionally biased region" description="Low complexity" evidence="1">
    <location>
        <begin position="1"/>
        <end position="38"/>
    </location>
</feature>
<feature type="region of interest" description="Disordered" evidence="1">
    <location>
        <begin position="1"/>
        <end position="48"/>
    </location>
</feature>
<feature type="compositionally biased region" description="Low complexity" evidence="1">
    <location>
        <begin position="125"/>
        <end position="146"/>
    </location>
</feature>
<feature type="compositionally biased region" description="Low complexity" evidence="1">
    <location>
        <begin position="156"/>
        <end position="173"/>
    </location>
</feature>
<dbReference type="Proteomes" id="UP001164439">
    <property type="component" value="Chromosome"/>
</dbReference>
<keyword evidence="2" id="KW-1133">Transmembrane helix</keyword>
<organism evidence="3 4">
    <name type="scientific">Streptomyces cinnabarinus</name>
    <dbReference type="NCBI Taxonomy" id="67287"/>
    <lineage>
        <taxon>Bacteria</taxon>
        <taxon>Bacillati</taxon>
        <taxon>Actinomycetota</taxon>
        <taxon>Actinomycetes</taxon>
        <taxon>Kitasatosporales</taxon>
        <taxon>Streptomycetaceae</taxon>
        <taxon>Streptomyces</taxon>
    </lineage>
</organism>
<sequence>MTTTESAGTATADDTAPADTTGAADDTSVAPPLRLFGPRGRHRRPRPRKVLLAAGGLALAAGALSLVRPTPDSGLGSLGTPEAEPWASDDSGTDSGTGRSTNAAAAVDTVPRVSPSATSAMGGLTATPTAAATVVPTPNATSVPAALERDPATTIPQAPNATAPRPTATSAGPQAPPAAAPSRPAASPSPKPSSPSPSPSPSQSDRPGVCVPIIGLCVDPLAARDDAPREARTAPRHGG</sequence>
<evidence type="ECO:0000313" key="4">
    <source>
        <dbReference type="Proteomes" id="UP001164439"/>
    </source>
</evidence>
<feature type="region of interest" description="Disordered" evidence="1">
    <location>
        <begin position="220"/>
        <end position="239"/>
    </location>
</feature>
<keyword evidence="4" id="KW-1185">Reference proteome</keyword>
<feature type="compositionally biased region" description="Pro residues" evidence="1">
    <location>
        <begin position="187"/>
        <end position="200"/>
    </location>
</feature>
<evidence type="ECO:0000313" key="3">
    <source>
        <dbReference type="EMBL" id="WAZ23751.1"/>
    </source>
</evidence>
<name>A0ABY7KLD5_9ACTN</name>
<feature type="compositionally biased region" description="Basic residues" evidence="1">
    <location>
        <begin position="39"/>
        <end position="48"/>
    </location>
</feature>
<dbReference type="EMBL" id="CP114413">
    <property type="protein sequence ID" value="WAZ23751.1"/>
    <property type="molecule type" value="Genomic_DNA"/>
</dbReference>
<reference evidence="3" key="1">
    <citation type="submission" date="2022-12" db="EMBL/GenBank/DDBJ databases">
        <authorList>
            <person name="Ruckert C."/>
            <person name="Busche T."/>
            <person name="Kalinowski J."/>
            <person name="Wittmann C."/>
        </authorList>
    </citation>
    <scope>NUCLEOTIDE SEQUENCE</scope>
    <source>
        <strain evidence="3">DSM 40467</strain>
    </source>
</reference>
<feature type="compositionally biased region" description="Polar residues" evidence="1">
    <location>
        <begin position="93"/>
        <end position="103"/>
    </location>
</feature>
<feature type="compositionally biased region" description="Basic and acidic residues" evidence="1">
    <location>
        <begin position="222"/>
        <end position="233"/>
    </location>
</feature>
<feature type="transmembrane region" description="Helical" evidence="2">
    <location>
        <begin position="50"/>
        <end position="67"/>
    </location>
</feature>
<keyword evidence="2" id="KW-0812">Transmembrane</keyword>
<evidence type="ECO:0000256" key="1">
    <source>
        <dbReference type="SAM" id="MobiDB-lite"/>
    </source>
</evidence>
<feature type="region of interest" description="Disordered" evidence="1">
    <location>
        <begin position="67"/>
        <end position="211"/>
    </location>
</feature>
<protein>
    <submittedName>
        <fullName evidence="3">Uncharacterized protein</fullName>
    </submittedName>
</protein>
<keyword evidence="2" id="KW-0472">Membrane</keyword>
<accession>A0ABY7KLD5</accession>
<evidence type="ECO:0000256" key="2">
    <source>
        <dbReference type="SAM" id="Phobius"/>
    </source>
</evidence>